<dbReference type="AlphaFoldDB" id="A0A6J8DNL0"/>
<sequence>MLHMKPVDFLQTGFNHLKLNYFPDVRFTDRAHHSKFHWPNNGVLRITGYCNQNYVLEDDLSDDDNGISTENKDDSKNYSTEDPPEIERENKTKEGRRHLPAGLTLKWSSNEIEILDFIISLTIQSEKDAYMRYKTVCTSRRIADRSFFAFKSKYHRLRKT</sequence>
<protein>
    <submittedName>
        <fullName evidence="2">Uncharacterized protein</fullName>
    </submittedName>
</protein>
<keyword evidence="3" id="KW-1185">Reference proteome</keyword>
<evidence type="ECO:0000313" key="2">
    <source>
        <dbReference type="EMBL" id="CAC5410213.1"/>
    </source>
</evidence>
<feature type="region of interest" description="Disordered" evidence="1">
    <location>
        <begin position="60"/>
        <end position="95"/>
    </location>
</feature>
<dbReference type="OrthoDB" id="6048020at2759"/>
<accession>A0A6J8DNL0</accession>
<dbReference type="Proteomes" id="UP000507470">
    <property type="component" value="Unassembled WGS sequence"/>
</dbReference>
<evidence type="ECO:0000313" key="3">
    <source>
        <dbReference type="Proteomes" id="UP000507470"/>
    </source>
</evidence>
<organism evidence="2 3">
    <name type="scientific">Mytilus coruscus</name>
    <name type="common">Sea mussel</name>
    <dbReference type="NCBI Taxonomy" id="42192"/>
    <lineage>
        <taxon>Eukaryota</taxon>
        <taxon>Metazoa</taxon>
        <taxon>Spiralia</taxon>
        <taxon>Lophotrochozoa</taxon>
        <taxon>Mollusca</taxon>
        <taxon>Bivalvia</taxon>
        <taxon>Autobranchia</taxon>
        <taxon>Pteriomorphia</taxon>
        <taxon>Mytilida</taxon>
        <taxon>Mytiloidea</taxon>
        <taxon>Mytilidae</taxon>
        <taxon>Mytilinae</taxon>
        <taxon>Mytilus</taxon>
    </lineage>
</organism>
<reference evidence="2 3" key="1">
    <citation type="submission" date="2020-06" db="EMBL/GenBank/DDBJ databases">
        <authorList>
            <person name="Li R."/>
            <person name="Bekaert M."/>
        </authorList>
    </citation>
    <scope>NUCLEOTIDE SEQUENCE [LARGE SCALE GENOMIC DNA]</scope>
    <source>
        <strain evidence="3">wild</strain>
    </source>
</reference>
<gene>
    <name evidence="2" type="ORF">MCOR_43416</name>
</gene>
<dbReference type="EMBL" id="CACVKT020007742">
    <property type="protein sequence ID" value="CAC5410213.1"/>
    <property type="molecule type" value="Genomic_DNA"/>
</dbReference>
<evidence type="ECO:0000256" key="1">
    <source>
        <dbReference type="SAM" id="MobiDB-lite"/>
    </source>
</evidence>
<name>A0A6J8DNL0_MYTCO</name>
<proteinExistence type="predicted"/>